<comment type="caution">
    <text evidence="1">The sequence shown here is derived from an EMBL/GenBank/DDBJ whole genome shotgun (WGS) entry which is preliminary data.</text>
</comment>
<dbReference type="EMBL" id="JABSTU010000005">
    <property type="protein sequence ID" value="KAH8029680.1"/>
    <property type="molecule type" value="Genomic_DNA"/>
</dbReference>
<proteinExistence type="predicted"/>
<protein>
    <submittedName>
        <fullName evidence="1">Uncharacterized protein</fullName>
    </submittedName>
</protein>
<evidence type="ECO:0000313" key="2">
    <source>
        <dbReference type="Proteomes" id="UP000821866"/>
    </source>
</evidence>
<evidence type="ECO:0000313" key="1">
    <source>
        <dbReference type="EMBL" id="KAH8029680.1"/>
    </source>
</evidence>
<dbReference type="VEuPathDB" id="VectorBase:LOC119165130"/>
<dbReference type="Proteomes" id="UP000821866">
    <property type="component" value="Chromosome 3"/>
</dbReference>
<keyword evidence="2" id="KW-1185">Reference proteome</keyword>
<name>A0A9J6E6H9_RHIMP</name>
<reference evidence="1" key="1">
    <citation type="journal article" date="2020" name="Cell">
        <title>Large-Scale Comparative Analyses of Tick Genomes Elucidate Their Genetic Diversity and Vector Capacities.</title>
        <authorList>
            <consortium name="Tick Genome and Microbiome Consortium (TIGMIC)"/>
            <person name="Jia N."/>
            <person name="Wang J."/>
            <person name="Shi W."/>
            <person name="Du L."/>
            <person name="Sun Y."/>
            <person name="Zhan W."/>
            <person name="Jiang J.F."/>
            <person name="Wang Q."/>
            <person name="Zhang B."/>
            <person name="Ji P."/>
            <person name="Bell-Sakyi L."/>
            <person name="Cui X.M."/>
            <person name="Yuan T.T."/>
            <person name="Jiang B.G."/>
            <person name="Yang W.F."/>
            <person name="Lam T.T."/>
            <person name="Chang Q.C."/>
            <person name="Ding S.J."/>
            <person name="Wang X.J."/>
            <person name="Zhu J.G."/>
            <person name="Ruan X.D."/>
            <person name="Zhao L."/>
            <person name="Wei J.T."/>
            <person name="Ye R.Z."/>
            <person name="Que T.C."/>
            <person name="Du C.H."/>
            <person name="Zhou Y.H."/>
            <person name="Cheng J.X."/>
            <person name="Dai P.F."/>
            <person name="Guo W.B."/>
            <person name="Han X.H."/>
            <person name="Huang E.J."/>
            <person name="Li L.F."/>
            <person name="Wei W."/>
            <person name="Gao Y.C."/>
            <person name="Liu J.Z."/>
            <person name="Shao H.Z."/>
            <person name="Wang X."/>
            <person name="Wang C.C."/>
            <person name="Yang T.C."/>
            <person name="Huo Q.B."/>
            <person name="Li W."/>
            <person name="Chen H.Y."/>
            <person name="Chen S.E."/>
            <person name="Zhou L.G."/>
            <person name="Ni X.B."/>
            <person name="Tian J.H."/>
            <person name="Sheng Y."/>
            <person name="Liu T."/>
            <person name="Pan Y.S."/>
            <person name="Xia L.Y."/>
            <person name="Li J."/>
            <person name="Zhao F."/>
            <person name="Cao W.C."/>
        </authorList>
    </citation>
    <scope>NUCLEOTIDE SEQUENCE</scope>
    <source>
        <strain evidence="1">Rmic-2018</strain>
    </source>
</reference>
<reference evidence="1" key="2">
    <citation type="submission" date="2021-09" db="EMBL/GenBank/DDBJ databases">
        <authorList>
            <person name="Jia N."/>
            <person name="Wang J."/>
            <person name="Shi W."/>
            <person name="Du L."/>
            <person name="Sun Y."/>
            <person name="Zhan W."/>
            <person name="Jiang J."/>
            <person name="Wang Q."/>
            <person name="Zhang B."/>
            <person name="Ji P."/>
            <person name="Sakyi L.B."/>
            <person name="Cui X."/>
            <person name="Yuan T."/>
            <person name="Jiang B."/>
            <person name="Yang W."/>
            <person name="Lam T.T.-Y."/>
            <person name="Chang Q."/>
            <person name="Ding S."/>
            <person name="Wang X."/>
            <person name="Zhu J."/>
            <person name="Ruan X."/>
            <person name="Zhao L."/>
            <person name="Wei J."/>
            <person name="Que T."/>
            <person name="Du C."/>
            <person name="Cheng J."/>
            <person name="Dai P."/>
            <person name="Han X."/>
            <person name="Huang E."/>
            <person name="Gao Y."/>
            <person name="Liu J."/>
            <person name="Shao H."/>
            <person name="Ye R."/>
            <person name="Li L."/>
            <person name="Wei W."/>
            <person name="Wang X."/>
            <person name="Wang C."/>
            <person name="Huo Q."/>
            <person name="Li W."/>
            <person name="Guo W."/>
            <person name="Chen H."/>
            <person name="Chen S."/>
            <person name="Zhou L."/>
            <person name="Zhou L."/>
            <person name="Ni X."/>
            <person name="Tian J."/>
            <person name="Zhou Y."/>
            <person name="Sheng Y."/>
            <person name="Liu T."/>
            <person name="Pan Y."/>
            <person name="Xia L."/>
            <person name="Li J."/>
            <person name="Zhao F."/>
            <person name="Cao W."/>
        </authorList>
    </citation>
    <scope>NUCLEOTIDE SEQUENCE</scope>
    <source>
        <strain evidence="1">Rmic-2018</strain>
        <tissue evidence="1">Larvae</tissue>
    </source>
</reference>
<dbReference type="AlphaFoldDB" id="A0A9J6E6H9"/>
<organism evidence="1 2">
    <name type="scientific">Rhipicephalus microplus</name>
    <name type="common">Cattle tick</name>
    <name type="synonym">Boophilus microplus</name>
    <dbReference type="NCBI Taxonomy" id="6941"/>
    <lineage>
        <taxon>Eukaryota</taxon>
        <taxon>Metazoa</taxon>
        <taxon>Ecdysozoa</taxon>
        <taxon>Arthropoda</taxon>
        <taxon>Chelicerata</taxon>
        <taxon>Arachnida</taxon>
        <taxon>Acari</taxon>
        <taxon>Parasitiformes</taxon>
        <taxon>Ixodida</taxon>
        <taxon>Ixodoidea</taxon>
        <taxon>Ixodidae</taxon>
        <taxon>Rhipicephalinae</taxon>
        <taxon>Rhipicephalus</taxon>
        <taxon>Boophilus</taxon>
    </lineage>
</organism>
<gene>
    <name evidence="1" type="ORF">HPB51_002702</name>
</gene>
<sequence length="204" mass="22876">MYSYTCLLTDAILMAAASPKFVGKAQLMAVSLSSMSEALKSDLTHGIAGRQSLRFSLRLSCRLVTGLWVLYRKKTALTRALAEQCLKMLIQRRKHQTTLNIDLPPTKRQKSAKFETDTTANFGKVSRLLAAPEAGAVSRLIWDFKSFLVDKLQSWTFVIVYDRALAYLGKWFDFENSPFKMLAELDLRKGDEAVEMPAGLTVDA</sequence>
<accession>A0A9J6E6H9</accession>